<dbReference type="STRING" id="1802401.A3B21_02645"/>
<protein>
    <recommendedName>
        <fullName evidence="4">Septum formation initiator</fullName>
    </recommendedName>
</protein>
<evidence type="ECO:0000313" key="3">
    <source>
        <dbReference type="Proteomes" id="UP000176897"/>
    </source>
</evidence>
<proteinExistence type="predicted"/>
<evidence type="ECO:0008006" key="4">
    <source>
        <dbReference type="Google" id="ProtNLM"/>
    </source>
</evidence>
<evidence type="ECO:0000256" key="1">
    <source>
        <dbReference type="SAM" id="Coils"/>
    </source>
</evidence>
<comment type="caution">
    <text evidence="2">The sequence shown here is derived from an EMBL/GenBank/DDBJ whole genome shotgun (WGS) entry which is preliminary data.</text>
</comment>
<name>A0A1F7UTW3_9BACT</name>
<dbReference type="EMBL" id="MGEJ01000009">
    <property type="protein sequence ID" value="OGL81164.1"/>
    <property type="molecule type" value="Genomic_DNA"/>
</dbReference>
<feature type="coiled-coil region" evidence="1">
    <location>
        <begin position="38"/>
        <end position="65"/>
    </location>
</feature>
<dbReference type="Proteomes" id="UP000176897">
    <property type="component" value="Unassembled WGS sequence"/>
</dbReference>
<dbReference type="Pfam" id="PF04977">
    <property type="entry name" value="DivIC"/>
    <property type="match status" value="1"/>
</dbReference>
<dbReference type="InterPro" id="IPR007060">
    <property type="entry name" value="FtsL/DivIC"/>
</dbReference>
<organism evidence="2 3">
    <name type="scientific">Candidatus Uhrbacteria bacterium RIFCSPLOWO2_01_FULL_47_24</name>
    <dbReference type="NCBI Taxonomy" id="1802401"/>
    <lineage>
        <taxon>Bacteria</taxon>
        <taxon>Candidatus Uhriibacteriota</taxon>
    </lineage>
</organism>
<gene>
    <name evidence="2" type="ORF">A3B21_02645</name>
</gene>
<keyword evidence="1" id="KW-0175">Coiled coil</keyword>
<reference evidence="2 3" key="1">
    <citation type="journal article" date="2016" name="Nat. Commun.">
        <title>Thousands of microbial genomes shed light on interconnected biogeochemical processes in an aquifer system.</title>
        <authorList>
            <person name="Anantharaman K."/>
            <person name="Brown C.T."/>
            <person name="Hug L.A."/>
            <person name="Sharon I."/>
            <person name="Castelle C.J."/>
            <person name="Probst A.J."/>
            <person name="Thomas B.C."/>
            <person name="Singh A."/>
            <person name="Wilkins M.J."/>
            <person name="Karaoz U."/>
            <person name="Brodie E.L."/>
            <person name="Williams K.H."/>
            <person name="Hubbard S.S."/>
            <person name="Banfield J.F."/>
        </authorList>
    </citation>
    <scope>NUCLEOTIDE SEQUENCE [LARGE SCALE GENOMIC DNA]</scope>
</reference>
<sequence>MSRNFTWKKFYASKLFFIAGIGLLLLFSVNLSRAQFRDREIRSEIKKLQTEADALQKEKEAHEALLSFLQTPEFLEKEARRTLGYAKPGEQVVVIEKNVKCKMKNEKCDAGDDIEKSMSNPRKWWIYFFGNI</sequence>
<dbReference type="AlphaFoldDB" id="A0A1F7UTW3"/>
<evidence type="ECO:0000313" key="2">
    <source>
        <dbReference type="EMBL" id="OGL81164.1"/>
    </source>
</evidence>
<accession>A0A1F7UTW3</accession>